<dbReference type="EMBL" id="GEDC01030598">
    <property type="protein sequence ID" value="JAS06700.1"/>
    <property type="molecule type" value="Transcribed_RNA"/>
</dbReference>
<gene>
    <name evidence="2" type="ORF">g.15047</name>
</gene>
<sequence length="124" mass="14420">MKKLKNKQTTSITRKKKNKFNKSFKSSDQHAVLNKKKKIFRGSPFKKLERIAKLAKTKSFIDKSKQESSKQIRPQKNNKLENVPLPDELLEKFSRGSGLDTKGVKSDIHKKKFLEKEKNYRVGS</sequence>
<feature type="region of interest" description="Disordered" evidence="1">
    <location>
        <begin position="1"/>
        <end position="36"/>
    </location>
</feature>
<accession>A0A1B6C0D1</accession>
<dbReference type="AlphaFoldDB" id="A0A1B6C0D1"/>
<evidence type="ECO:0000256" key="1">
    <source>
        <dbReference type="SAM" id="MobiDB-lite"/>
    </source>
</evidence>
<feature type="region of interest" description="Disordered" evidence="1">
    <location>
        <begin position="60"/>
        <end position="84"/>
    </location>
</feature>
<name>A0A1B6C0D1_9HEMI</name>
<reference evidence="2" key="1">
    <citation type="submission" date="2015-12" db="EMBL/GenBank/DDBJ databases">
        <title>De novo transcriptome assembly of four potential Pierce s Disease insect vectors from Arizona vineyards.</title>
        <authorList>
            <person name="Tassone E.E."/>
        </authorList>
    </citation>
    <scope>NUCLEOTIDE SEQUENCE</scope>
</reference>
<feature type="compositionally biased region" description="Basic and acidic residues" evidence="1">
    <location>
        <begin position="60"/>
        <end position="70"/>
    </location>
</feature>
<evidence type="ECO:0000313" key="2">
    <source>
        <dbReference type="EMBL" id="JAS06700.1"/>
    </source>
</evidence>
<protein>
    <submittedName>
        <fullName evidence="2">Uncharacterized protein</fullName>
    </submittedName>
</protein>
<organism evidence="2">
    <name type="scientific">Clastoptera arizonana</name>
    <name type="common">Arizona spittle bug</name>
    <dbReference type="NCBI Taxonomy" id="38151"/>
    <lineage>
        <taxon>Eukaryota</taxon>
        <taxon>Metazoa</taxon>
        <taxon>Ecdysozoa</taxon>
        <taxon>Arthropoda</taxon>
        <taxon>Hexapoda</taxon>
        <taxon>Insecta</taxon>
        <taxon>Pterygota</taxon>
        <taxon>Neoptera</taxon>
        <taxon>Paraneoptera</taxon>
        <taxon>Hemiptera</taxon>
        <taxon>Auchenorrhyncha</taxon>
        <taxon>Cercopoidea</taxon>
        <taxon>Clastopteridae</taxon>
        <taxon>Clastoptera</taxon>
    </lineage>
</organism>
<proteinExistence type="predicted"/>
<feature type="compositionally biased region" description="Basic residues" evidence="1">
    <location>
        <begin position="13"/>
        <end position="22"/>
    </location>
</feature>